<name>A0A3Q2T2M8_FUNHE</name>
<organism evidence="8 9">
    <name type="scientific">Fundulus heteroclitus</name>
    <name type="common">Killifish</name>
    <name type="synonym">Mummichog</name>
    <dbReference type="NCBI Taxonomy" id="8078"/>
    <lineage>
        <taxon>Eukaryota</taxon>
        <taxon>Metazoa</taxon>
        <taxon>Chordata</taxon>
        <taxon>Craniata</taxon>
        <taxon>Vertebrata</taxon>
        <taxon>Euteleostomi</taxon>
        <taxon>Actinopterygii</taxon>
        <taxon>Neopterygii</taxon>
        <taxon>Teleostei</taxon>
        <taxon>Neoteleostei</taxon>
        <taxon>Acanthomorphata</taxon>
        <taxon>Ovalentaria</taxon>
        <taxon>Atherinomorphae</taxon>
        <taxon>Cyprinodontiformes</taxon>
        <taxon>Fundulidae</taxon>
        <taxon>Fundulus</taxon>
    </lineage>
</organism>
<dbReference type="AlphaFoldDB" id="A0A3Q2T2M8"/>
<proteinExistence type="predicted"/>
<evidence type="ECO:0000256" key="2">
    <source>
        <dbReference type="ARBA" id="ARBA00023155"/>
    </source>
</evidence>
<dbReference type="PANTHER" id="PTHR24327">
    <property type="entry name" value="HOMEOBOX PROTEIN"/>
    <property type="match status" value="1"/>
</dbReference>
<dbReference type="Ensembl" id="ENSFHET00000002687.1">
    <property type="protein sequence ID" value="ENSFHEP00000008113.1"/>
    <property type="gene ID" value="ENSFHEG00000009292.1"/>
</dbReference>
<feature type="compositionally biased region" description="Polar residues" evidence="6">
    <location>
        <begin position="126"/>
        <end position="144"/>
    </location>
</feature>
<dbReference type="InterPro" id="IPR050460">
    <property type="entry name" value="Distal-less_Homeobox_TF"/>
</dbReference>
<evidence type="ECO:0000256" key="4">
    <source>
        <dbReference type="PROSITE-ProRule" id="PRU00108"/>
    </source>
</evidence>
<evidence type="ECO:0000256" key="6">
    <source>
        <dbReference type="SAM" id="MobiDB-lite"/>
    </source>
</evidence>
<dbReference type="PROSITE" id="PS50071">
    <property type="entry name" value="HOMEOBOX_2"/>
    <property type="match status" value="1"/>
</dbReference>
<reference evidence="8" key="2">
    <citation type="submission" date="2025-09" db="UniProtKB">
        <authorList>
            <consortium name="Ensembl"/>
        </authorList>
    </citation>
    <scope>IDENTIFICATION</scope>
</reference>
<evidence type="ECO:0000256" key="1">
    <source>
        <dbReference type="ARBA" id="ARBA00023125"/>
    </source>
</evidence>
<feature type="DNA-binding region" description="Homeobox" evidence="4">
    <location>
        <begin position="220"/>
        <end position="279"/>
    </location>
</feature>
<evidence type="ECO:0000313" key="8">
    <source>
        <dbReference type="Ensembl" id="ENSFHEP00000008113.1"/>
    </source>
</evidence>
<sequence>MAEWKTQVTYNYNPSFQAYAYSLVYQPTPGINHGALAGWGDNGDTGLDSCNVAVTQTLHAAVDTTTVTGDEFPSGSPDTEPVAGDCYPGTELVFLDEDQEGHMLLAGPPRESYGGEGSEAKRARSGSFSDSEAHTSPDSWSSVISREGSLPQVDPTTWAEKGVEPVIRSPGGNEDVSSSLMEEAQNLAIQGSQAISNSMPARASLPAPSRLGIATATNPKAKVRVAFTESQMNALVQRFSIQRYLTPAEMKNLAEVTGLTYKQVKTWFQNRRMKLRRHQKDTSWVSERYATRKDGPVHRTIFSNMRSRMPPYDGDGRPQFREHYNHHMMEAAFAKSPQNLAYYLAAMGGAGGSGGYPPWSANGPLAAVPNRPHPARWPVPQGGAPFDYSPNAFNTNNYAHAASFDGTEGGAVTTAVRPDGNQ</sequence>
<comment type="subcellular location">
    <subcellularLocation>
        <location evidence="4 5">Nucleus</location>
    </subcellularLocation>
</comment>
<reference evidence="8" key="1">
    <citation type="submission" date="2025-08" db="UniProtKB">
        <authorList>
            <consortium name="Ensembl"/>
        </authorList>
    </citation>
    <scope>IDENTIFICATION</scope>
</reference>
<dbReference type="InterPro" id="IPR001356">
    <property type="entry name" value="HD"/>
</dbReference>
<evidence type="ECO:0000259" key="7">
    <source>
        <dbReference type="PROSITE" id="PS50071"/>
    </source>
</evidence>
<dbReference type="PANTHER" id="PTHR24327:SF88">
    <property type="entry name" value="NANOG"/>
    <property type="match status" value="1"/>
</dbReference>
<dbReference type="GeneTree" id="ENSGT00520000059940"/>
<accession>A0A3Q2T2M8</accession>
<dbReference type="Gene3D" id="1.10.10.60">
    <property type="entry name" value="Homeodomain-like"/>
    <property type="match status" value="1"/>
</dbReference>
<evidence type="ECO:0000313" key="9">
    <source>
        <dbReference type="Proteomes" id="UP000265000"/>
    </source>
</evidence>
<keyword evidence="9" id="KW-1185">Reference proteome</keyword>
<dbReference type="InterPro" id="IPR009057">
    <property type="entry name" value="Homeodomain-like_sf"/>
</dbReference>
<dbReference type="Proteomes" id="UP000265000">
    <property type="component" value="Unplaced"/>
</dbReference>
<dbReference type="GO" id="GO:0005634">
    <property type="term" value="C:nucleus"/>
    <property type="evidence" value="ECO:0007669"/>
    <property type="project" value="UniProtKB-SubCell"/>
</dbReference>
<dbReference type="GO" id="GO:0000981">
    <property type="term" value="F:DNA-binding transcription factor activity, RNA polymerase II-specific"/>
    <property type="evidence" value="ECO:0007669"/>
    <property type="project" value="InterPro"/>
</dbReference>
<feature type="region of interest" description="Disordered" evidence="6">
    <location>
        <begin position="105"/>
        <end position="177"/>
    </location>
</feature>
<dbReference type="STRING" id="8078.ENSFHEP00000008113"/>
<dbReference type="CDD" id="cd00086">
    <property type="entry name" value="homeodomain"/>
    <property type="match status" value="1"/>
</dbReference>
<feature type="domain" description="Homeobox" evidence="7">
    <location>
        <begin position="218"/>
        <end position="278"/>
    </location>
</feature>
<evidence type="ECO:0000256" key="3">
    <source>
        <dbReference type="ARBA" id="ARBA00023242"/>
    </source>
</evidence>
<protein>
    <submittedName>
        <fullName evidence="8">Homeobox protein Hox-A3-like</fullName>
    </submittedName>
</protein>
<keyword evidence="2 4" id="KW-0371">Homeobox</keyword>
<dbReference type="SMART" id="SM00389">
    <property type="entry name" value="HOX"/>
    <property type="match status" value="1"/>
</dbReference>
<dbReference type="InterPro" id="IPR017970">
    <property type="entry name" value="Homeobox_CS"/>
</dbReference>
<dbReference type="GO" id="GO:0000978">
    <property type="term" value="F:RNA polymerase II cis-regulatory region sequence-specific DNA binding"/>
    <property type="evidence" value="ECO:0007669"/>
    <property type="project" value="TreeGrafter"/>
</dbReference>
<dbReference type="PROSITE" id="PS00027">
    <property type="entry name" value="HOMEOBOX_1"/>
    <property type="match status" value="1"/>
</dbReference>
<keyword evidence="3 4" id="KW-0539">Nucleus</keyword>
<keyword evidence="1 4" id="KW-0238">DNA-binding</keyword>
<evidence type="ECO:0000256" key="5">
    <source>
        <dbReference type="RuleBase" id="RU000682"/>
    </source>
</evidence>
<dbReference type="SUPFAM" id="SSF46689">
    <property type="entry name" value="Homeodomain-like"/>
    <property type="match status" value="1"/>
</dbReference>
<dbReference type="Pfam" id="PF00046">
    <property type="entry name" value="Homeodomain"/>
    <property type="match status" value="1"/>
</dbReference>